<dbReference type="GeneID" id="9675018"/>
<dbReference type="HOGENOM" id="CLU_316885_0_0_1"/>
<dbReference type="OrthoDB" id="5091377at2759"/>
<proteinExistence type="predicted"/>
<feature type="compositionally biased region" description="Polar residues" evidence="1">
    <location>
        <begin position="713"/>
        <end position="733"/>
    </location>
</feature>
<dbReference type="AlphaFoldDB" id="C7YV50"/>
<keyword evidence="4" id="KW-1185">Reference proteome</keyword>
<evidence type="ECO:0000313" key="4">
    <source>
        <dbReference type="Proteomes" id="UP000005206"/>
    </source>
</evidence>
<accession>C7YV50</accession>
<dbReference type="InParanoid" id="C7YV50"/>
<sequence>MSRFEYTTLADPAGEVRLLRLHDSPTEYDLGVFPLNESCPHFAAISYTWGDSRSAEPIRINGRSFLVRKAAWDLLKELPSLDMDCDPRLEFVWIDSICINQSNTAERNHQVKLMRKIYSSATVVLVWLGRPTAKSDLAMDSLASLTHQVLGKSTKKTSRVLSESRVLYGQTPNKIGYSYQGDPGALRMVLDAKIGDAIFSLFSRVYWRRIWIIQEVLLAKEIRIVCGPRCMNWNKLNSFFGGMEFSMLQSGSQFHGSQRASKIMNAPGYILVKEKAFLETNPQLKNQGAPISDLLLSFGNFECRDRRDKVYGMLGLSSDVVDVNYAKSVQHIYNDVIRRIVRGGQMDTISKAEYFGRRLAATLGIRMDDRQLIRTDSLFICPPRLLTWADERPFWENDPARVLPRPYYNHAINILSLSMTPSRLRPQISQGATPSTEDSSQASQSLLAAGQISSQAVVAVAPPFVQPTDLSSLLVGYDEPDEESHFILPSYSDASSFWVEEMESVEPPTYAESWLESRRAYASDLLAPDTPPRCKDDSEVPIASSSSVDYLSHEWSDKDVGPSWKAVSSMKSLNNKDRLENVIWRAWTKFKNNLSTISPEELNWLKDCDVTWLYGPLYPDSQSRPTNWQPDEKSILRRRRAFDSEFSSRGKDRTGLKVRIQEEVEVIGYDGGLGYFEDEDGHDTATEQYTDAALYILSRNASIESLSKKKHSPNTTTETKGHSTIRSAASPTAATWPELEQTATIDAVEIIETEQGHVPTNEPPAQVYGPPPRVYGPPPQVYRPPPQVCGPPFLPAYGPPPPWVYGQPAQAYVLPHLHSHGTPLFRAPRPPIPQAYIPLATPCAPLSRVDRALQELRDRDGGPVYLTLTEKELQEVIERAPKGVNCISWPDVKRPKIQAPEKRNNEMLELCRKAGEPGEG</sequence>
<feature type="domain" description="Heterokaryon incompatibility" evidence="2">
    <location>
        <begin position="42"/>
        <end position="215"/>
    </location>
</feature>
<evidence type="ECO:0000259" key="2">
    <source>
        <dbReference type="Pfam" id="PF06985"/>
    </source>
</evidence>
<dbReference type="RefSeq" id="XP_003050636.1">
    <property type="nucleotide sequence ID" value="XM_003050590.1"/>
</dbReference>
<dbReference type="VEuPathDB" id="FungiDB:NECHADRAFT_85152"/>
<reference evidence="3 4" key="1">
    <citation type="journal article" date="2009" name="PLoS Genet.">
        <title>The genome of Nectria haematococca: contribution of supernumerary chromosomes to gene expansion.</title>
        <authorList>
            <person name="Coleman J.J."/>
            <person name="Rounsley S.D."/>
            <person name="Rodriguez-Carres M."/>
            <person name="Kuo A."/>
            <person name="Wasmann C.C."/>
            <person name="Grimwood J."/>
            <person name="Schmutz J."/>
            <person name="Taga M."/>
            <person name="White G.J."/>
            <person name="Zhou S."/>
            <person name="Schwartz D.C."/>
            <person name="Freitag M."/>
            <person name="Ma L.J."/>
            <person name="Danchin E.G."/>
            <person name="Henrissat B."/>
            <person name="Coutinho P.M."/>
            <person name="Nelson D.R."/>
            <person name="Straney D."/>
            <person name="Napoli C.A."/>
            <person name="Barker B.M."/>
            <person name="Gribskov M."/>
            <person name="Rep M."/>
            <person name="Kroken S."/>
            <person name="Molnar I."/>
            <person name="Rensing C."/>
            <person name="Kennell J.C."/>
            <person name="Zamora J."/>
            <person name="Farman M.L."/>
            <person name="Selker E.U."/>
            <person name="Salamov A."/>
            <person name="Shapiro H."/>
            <person name="Pangilinan J."/>
            <person name="Lindquist E."/>
            <person name="Lamers C."/>
            <person name="Grigoriev I.V."/>
            <person name="Geiser D.M."/>
            <person name="Covert S.F."/>
            <person name="Temporini E."/>
            <person name="Vanetten H.D."/>
        </authorList>
    </citation>
    <scope>NUCLEOTIDE SEQUENCE [LARGE SCALE GENOMIC DNA]</scope>
    <source>
        <strain evidence="4">ATCC MYA-4622 / CBS 123669 / FGSC 9596 / NRRL 45880 / 77-13-4</strain>
    </source>
</reference>
<feature type="region of interest" description="Disordered" evidence="1">
    <location>
        <begin position="425"/>
        <end position="446"/>
    </location>
</feature>
<organism evidence="3 4">
    <name type="scientific">Fusarium vanettenii (strain ATCC MYA-4622 / CBS 123669 / FGSC 9596 / NRRL 45880 / 77-13-4)</name>
    <name type="common">Fusarium solani subsp. pisi</name>
    <dbReference type="NCBI Taxonomy" id="660122"/>
    <lineage>
        <taxon>Eukaryota</taxon>
        <taxon>Fungi</taxon>
        <taxon>Dikarya</taxon>
        <taxon>Ascomycota</taxon>
        <taxon>Pezizomycotina</taxon>
        <taxon>Sordariomycetes</taxon>
        <taxon>Hypocreomycetidae</taxon>
        <taxon>Hypocreales</taxon>
        <taxon>Nectriaceae</taxon>
        <taxon>Fusarium</taxon>
        <taxon>Fusarium solani species complex</taxon>
        <taxon>Fusarium vanettenii</taxon>
    </lineage>
</organism>
<dbReference type="PANTHER" id="PTHR24148">
    <property type="entry name" value="ANKYRIN REPEAT DOMAIN-CONTAINING PROTEIN 39 HOMOLOG-RELATED"/>
    <property type="match status" value="1"/>
</dbReference>
<dbReference type="PANTHER" id="PTHR24148:SF73">
    <property type="entry name" value="HET DOMAIN PROTEIN (AFU_ORTHOLOGUE AFUA_8G01020)"/>
    <property type="match status" value="1"/>
</dbReference>
<feature type="compositionally biased region" description="Polar residues" evidence="1">
    <location>
        <begin position="425"/>
        <end position="438"/>
    </location>
</feature>
<dbReference type="InterPro" id="IPR052895">
    <property type="entry name" value="HetReg/Transcr_Mod"/>
</dbReference>
<evidence type="ECO:0000256" key="1">
    <source>
        <dbReference type="SAM" id="MobiDB-lite"/>
    </source>
</evidence>
<dbReference type="eggNOG" id="ENOG502SUZ5">
    <property type="taxonomic scope" value="Eukaryota"/>
</dbReference>
<dbReference type="Proteomes" id="UP000005206">
    <property type="component" value="Chromosome 9"/>
</dbReference>
<evidence type="ECO:0000313" key="3">
    <source>
        <dbReference type="EMBL" id="EEU44923.1"/>
    </source>
</evidence>
<dbReference type="InterPro" id="IPR010730">
    <property type="entry name" value="HET"/>
</dbReference>
<dbReference type="KEGG" id="nhe:NECHADRAFT_85152"/>
<name>C7YV50_FUSV7</name>
<dbReference type="Pfam" id="PF06985">
    <property type="entry name" value="HET"/>
    <property type="match status" value="1"/>
</dbReference>
<dbReference type="EMBL" id="GG698900">
    <property type="protein sequence ID" value="EEU44923.1"/>
    <property type="molecule type" value="Genomic_DNA"/>
</dbReference>
<feature type="region of interest" description="Disordered" evidence="1">
    <location>
        <begin position="705"/>
        <end position="740"/>
    </location>
</feature>
<dbReference type="STRING" id="660122.C7YV50"/>
<protein>
    <recommendedName>
        <fullName evidence="2">Heterokaryon incompatibility domain-containing protein</fullName>
    </recommendedName>
</protein>
<gene>
    <name evidence="3" type="ORF">NECHADRAFT_85152</name>
</gene>